<dbReference type="InterPro" id="IPR058163">
    <property type="entry name" value="LysR-type_TF_proteobact-type"/>
</dbReference>
<evidence type="ECO:0000256" key="3">
    <source>
        <dbReference type="ARBA" id="ARBA00023125"/>
    </source>
</evidence>
<name>A0A386UP75_9RHOB</name>
<dbReference type="RefSeq" id="WP_233577647.1">
    <property type="nucleotide sequence ID" value="NZ_CP031078.1"/>
</dbReference>
<dbReference type="GO" id="GO:0006351">
    <property type="term" value="P:DNA-templated transcription"/>
    <property type="evidence" value="ECO:0007669"/>
    <property type="project" value="TreeGrafter"/>
</dbReference>
<keyword evidence="4" id="KW-0804">Transcription</keyword>
<evidence type="ECO:0000256" key="2">
    <source>
        <dbReference type="ARBA" id="ARBA00023015"/>
    </source>
</evidence>
<dbReference type="AlphaFoldDB" id="A0A386UP75"/>
<gene>
    <name evidence="6" type="ORF">PY32053_02305</name>
</gene>
<dbReference type="PANTHER" id="PTHR30537">
    <property type="entry name" value="HTH-TYPE TRANSCRIPTIONAL REGULATOR"/>
    <property type="match status" value="1"/>
</dbReference>
<evidence type="ECO:0000313" key="7">
    <source>
        <dbReference type="Proteomes" id="UP000272010"/>
    </source>
</evidence>
<keyword evidence="3" id="KW-0238">DNA-binding</keyword>
<dbReference type="PRINTS" id="PR00039">
    <property type="entry name" value="HTHLYSR"/>
</dbReference>
<feature type="domain" description="HTH lysR-type" evidence="5">
    <location>
        <begin position="22"/>
        <end position="79"/>
    </location>
</feature>
<evidence type="ECO:0000256" key="4">
    <source>
        <dbReference type="ARBA" id="ARBA00023163"/>
    </source>
</evidence>
<dbReference type="Gene3D" id="3.40.190.10">
    <property type="entry name" value="Periplasmic binding protein-like II"/>
    <property type="match status" value="2"/>
</dbReference>
<sequence>MTSQSEGKSTAAMPPIKRRYLPSLGAFATFEVAAKHLSFTLAAKELNVTQGAVSQQIRLLERALDKALFVRKHNALELTPEGVSLFSAVTAGLDTISAAVSVLTEDQGPQAVTVSATDGMALFWLQPMIDSFRVQHPEVGFVVLASDADDTLRNYADVDIAFLCGNERCDVGEELHFLFQEIAQPVCSPAFLARHGPFPDAESLNGVNLLHLHDRHWSADAIGWQPMGWAEWFRAQGTEWAKAPSSLSTNKVSLLMQAAMAGQGVMLGWHHMVRAPIAEGRLVFAHPAPITAGRGNFLNCKQKSLKRPAVAGFVAHLLAAVREAG</sequence>
<proteinExistence type="inferred from homology"/>
<dbReference type="SUPFAM" id="SSF53850">
    <property type="entry name" value="Periplasmic binding protein-like II"/>
    <property type="match status" value="1"/>
</dbReference>
<dbReference type="SUPFAM" id="SSF46785">
    <property type="entry name" value="Winged helix' DNA-binding domain"/>
    <property type="match status" value="1"/>
</dbReference>
<evidence type="ECO:0000313" key="6">
    <source>
        <dbReference type="EMBL" id="AYF01910.1"/>
    </source>
</evidence>
<dbReference type="Proteomes" id="UP000272010">
    <property type="component" value="Chromosome"/>
</dbReference>
<dbReference type="GO" id="GO:0003700">
    <property type="term" value="F:DNA-binding transcription factor activity"/>
    <property type="evidence" value="ECO:0007669"/>
    <property type="project" value="InterPro"/>
</dbReference>
<organism evidence="6 7">
    <name type="scientific">Paracoccus yeei</name>
    <dbReference type="NCBI Taxonomy" id="147645"/>
    <lineage>
        <taxon>Bacteria</taxon>
        <taxon>Pseudomonadati</taxon>
        <taxon>Pseudomonadota</taxon>
        <taxon>Alphaproteobacteria</taxon>
        <taxon>Rhodobacterales</taxon>
        <taxon>Paracoccaceae</taxon>
        <taxon>Paracoccus</taxon>
    </lineage>
</organism>
<evidence type="ECO:0000259" key="5">
    <source>
        <dbReference type="PROSITE" id="PS50931"/>
    </source>
</evidence>
<dbReference type="InterPro" id="IPR036388">
    <property type="entry name" value="WH-like_DNA-bd_sf"/>
</dbReference>
<dbReference type="InterPro" id="IPR005119">
    <property type="entry name" value="LysR_subst-bd"/>
</dbReference>
<dbReference type="Gene3D" id="1.10.10.10">
    <property type="entry name" value="Winged helix-like DNA-binding domain superfamily/Winged helix DNA-binding domain"/>
    <property type="match status" value="1"/>
</dbReference>
<reference evidence="7" key="1">
    <citation type="submission" date="2018-07" db="EMBL/GenBank/DDBJ databases">
        <title>Genome Structure of the Opportunistic Pathogen Paracoccus yeei (Alphaproteobacteria) and Identification of Putative Virulence Factors.</title>
        <authorList>
            <person name="Lasek R."/>
            <person name="Szuplewska M."/>
            <person name="Mitura M."/>
            <person name="Decewicz P."/>
            <person name="Chmielowska C."/>
            <person name="Pawlot A."/>
            <person name="Sentkowska D."/>
            <person name="Czarnecki J."/>
            <person name="Bartosik D."/>
        </authorList>
    </citation>
    <scope>NUCLEOTIDE SEQUENCE [LARGE SCALE GENOMIC DNA]</scope>
    <source>
        <strain evidence="7">CCUG 32053</strain>
    </source>
</reference>
<accession>A0A386UP75</accession>
<dbReference type="EMBL" id="CP031078">
    <property type="protein sequence ID" value="AYF01910.1"/>
    <property type="molecule type" value="Genomic_DNA"/>
</dbReference>
<protein>
    <submittedName>
        <fullName evidence="6">LysR family transcriptional regulator</fullName>
    </submittedName>
</protein>
<dbReference type="PANTHER" id="PTHR30537:SF26">
    <property type="entry name" value="GLYCINE CLEAVAGE SYSTEM TRANSCRIPTIONAL ACTIVATOR"/>
    <property type="match status" value="1"/>
</dbReference>
<dbReference type="InterPro" id="IPR000847">
    <property type="entry name" value="LysR_HTH_N"/>
</dbReference>
<dbReference type="Pfam" id="PF03466">
    <property type="entry name" value="LysR_substrate"/>
    <property type="match status" value="1"/>
</dbReference>
<comment type="similarity">
    <text evidence="1">Belongs to the LysR transcriptional regulatory family.</text>
</comment>
<dbReference type="InterPro" id="IPR036390">
    <property type="entry name" value="WH_DNA-bd_sf"/>
</dbReference>
<dbReference type="GO" id="GO:0043565">
    <property type="term" value="F:sequence-specific DNA binding"/>
    <property type="evidence" value="ECO:0007669"/>
    <property type="project" value="TreeGrafter"/>
</dbReference>
<dbReference type="PROSITE" id="PS50931">
    <property type="entry name" value="HTH_LYSR"/>
    <property type="match status" value="1"/>
</dbReference>
<keyword evidence="2" id="KW-0805">Transcription regulation</keyword>
<dbReference type="Pfam" id="PF00126">
    <property type="entry name" value="HTH_1"/>
    <property type="match status" value="1"/>
</dbReference>
<evidence type="ECO:0000256" key="1">
    <source>
        <dbReference type="ARBA" id="ARBA00009437"/>
    </source>
</evidence>